<dbReference type="InterPro" id="IPR029151">
    <property type="entry name" value="Sensor-like_sf"/>
</dbReference>
<dbReference type="RefSeq" id="WP_140943853.1">
    <property type="nucleotide sequence ID" value="NZ_FAOO01000001.1"/>
</dbReference>
<evidence type="ECO:0000259" key="15">
    <source>
        <dbReference type="PROSITE" id="PS50109"/>
    </source>
</evidence>
<dbReference type="GO" id="GO:0000155">
    <property type="term" value="F:phosphorelay sensor kinase activity"/>
    <property type="evidence" value="ECO:0007669"/>
    <property type="project" value="InterPro"/>
</dbReference>
<dbReference type="InterPro" id="IPR036097">
    <property type="entry name" value="HisK_dim/P_sf"/>
</dbReference>
<dbReference type="Gene3D" id="3.40.50.2300">
    <property type="match status" value="1"/>
</dbReference>
<keyword evidence="4" id="KW-1003">Cell membrane</keyword>
<dbReference type="GO" id="GO:0005524">
    <property type="term" value="F:ATP binding"/>
    <property type="evidence" value="ECO:0007669"/>
    <property type="project" value="UniProtKB-KW"/>
</dbReference>
<dbReference type="InterPro" id="IPR003661">
    <property type="entry name" value="HisK_dim/P_dom"/>
</dbReference>
<evidence type="ECO:0000256" key="13">
    <source>
        <dbReference type="PROSITE-ProRule" id="PRU00169"/>
    </source>
</evidence>
<accession>A0A0S4MQG0</accession>
<keyword evidence="7 14" id="KW-0812">Transmembrane</keyword>
<feature type="transmembrane region" description="Helical" evidence="14">
    <location>
        <begin position="71"/>
        <end position="89"/>
    </location>
</feature>
<comment type="subcellular location">
    <subcellularLocation>
        <location evidence="2">Cell membrane</location>
        <topology evidence="2">Multi-pass membrane protein</topology>
    </subcellularLocation>
</comment>
<dbReference type="CDD" id="cd00130">
    <property type="entry name" value="PAS"/>
    <property type="match status" value="1"/>
</dbReference>
<evidence type="ECO:0000256" key="14">
    <source>
        <dbReference type="SAM" id="Phobius"/>
    </source>
</evidence>
<reference evidence="19" key="1">
    <citation type="submission" date="2015-11" db="EMBL/GenBank/DDBJ databases">
        <authorList>
            <person name="Varghese N."/>
        </authorList>
    </citation>
    <scope>NUCLEOTIDE SEQUENCE [LARGE SCALE GENOMIC DNA]</scope>
</reference>
<feature type="transmembrane region" description="Helical" evidence="14">
    <location>
        <begin position="259"/>
        <end position="278"/>
    </location>
</feature>
<dbReference type="InterPro" id="IPR036890">
    <property type="entry name" value="HATPase_C_sf"/>
</dbReference>
<dbReference type="GO" id="GO:0005886">
    <property type="term" value="C:plasma membrane"/>
    <property type="evidence" value="ECO:0007669"/>
    <property type="project" value="UniProtKB-SubCell"/>
</dbReference>
<evidence type="ECO:0000256" key="6">
    <source>
        <dbReference type="ARBA" id="ARBA00022679"/>
    </source>
</evidence>
<dbReference type="EC" id="2.7.13.3" evidence="3"/>
<name>A0A0S4MQG0_9BACT</name>
<dbReference type="PROSITE" id="PS50112">
    <property type="entry name" value="PAS"/>
    <property type="match status" value="1"/>
</dbReference>
<evidence type="ECO:0000256" key="12">
    <source>
        <dbReference type="ARBA" id="ARBA00023012"/>
    </source>
</evidence>
<dbReference type="Proteomes" id="UP000320623">
    <property type="component" value="Unassembled WGS sequence"/>
</dbReference>
<dbReference type="Pfam" id="PF02518">
    <property type="entry name" value="HATPase_c"/>
    <property type="match status" value="1"/>
</dbReference>
<dbReference type="SUPFAM" id="SSF52172">
    <property type="entry name" value="CheY-like"/>
    <property type="match status" value="1"/>
</dbReference>
<dbReference type="PANTHER" id="PTHR43065">
    <property type="entry name" value="SENSOR HISTIDINE KINASE"/>
    <property type="match status" value="1"/>
</dbReference>
<dbReference type="SUPFAM" id="SSF55874">
    <property type="entry name" value="ATPase domain of HSP90 chaperone/DNA topoisomerase II/histidine kinase"/>
    <property type="match status" value="1"/>
</dbReference>
<dbReference type="InterPro" id="IPR004358">
    <property type="entry name" value="Sig_transdc_His_kin-like_C"/>
</dbReference>
<evidence type="ECO:0000256" key="3">
    <source>
        <dbReference type="ARBA" id="ARBA00012438"/>
    </source>
</evidence>
<dbReference type="InterPro" id="IPR035965">
    <property type="entry name" value="PAS-like_dom_sf"/>
</dbReference>
<dbReference type="NCBIfam" id="TIGR00229">
    <property type="entry name" value="sensory_box"/>
    <property type="match status" value="1"/>
</dbReference>
<dbReference type="SUPFAM" id="SSF55785">
    <property type="entry name" value="PYP-like sensor domain (PAS domain)"/>
    <property type="match status" value="1"/>
</dbReference>
<gene>
    <name evidence="18" type="ORF">JGI1_00026</name>
</gene>
<dbReference type="SMART" id="SM00387">
    <property type="entry name" value="HATPase_c"/>
    <property type="match status" value="1"/>
</dbReference>
<dbReference type="InterPro" id="IPR001789">
    <property type="entry name" value="Sig_transdc_resp-reg_receiver"/>
</dbReference>
<evidence type="ECO:0000256" key="9">
    <source>
        <dbReference type="ARBA" id="ARBA00022777"/>
    </source>
</evidence>
<sequence length="1092" mass="125585">MFFGVKLISQILNFVFSFFPIASLMYLAYKIWEKKRTQSGFSHLLFAFLLTFIAPFQTFLLVFFFEYLYDYEASIATIVFWVGLIFALWGTKKIAENISSGLEEEIKRVIKWVVFISVLLAVVYYVPIYFKLQRTLIWKIGALFYIFSGIALWGLFTSISHIASLVEELKNGAKILRTLSFYLLIEPLIYLTLVSFEVLPSWLFKARFVMSFISVLLAIFIVSFTLNLSIKHLPKIIAGIETFYTGRIKPLSIRKLRSLILILLPFIAVLLILQTILIKNYIKYEVERYALEKSKLLKTLANSIEFSLENNFKILEELSNDKDIIEINIPSLQSKYARAFQRFPSYIGNVSRVDEKGILRYTFPPDPKAIGRDISYQAHIKKFLIEKKPFVSEVFRSVQGYDAVALGQPVFDIRGNFKGNVSCLIDVKKMLEHFSKLAGEGLDQFYVFNLNNQKILYSNDLSSIGQNFFEVANKFVRADIKKDELISSFENETANGKAIEGRHKWLRKIKFALSFAKIELLKNDTETWVFVNLIDEVTVLRKTFYHFQLYYVLFFASILIFLYLYLTNINSIRYTFNLEEEINKQAEEIIQSERKYRELAENPLVGLAIYDENGFIFVNRRLCEMFGYEPDEFMNLTPTDIIHPEDKEKWIQRAIGLLRGGYAPEKATYRAITKNGDVLYLTCYSKRIIHQHKPAVQTVIFDSTKEKLQEDMLKHLQRVESIGTFTMGIAHDFNNILQIIIASAQMIDFKVSRGNIKPEELKKYIDNIISISNRGAELIKRLKIFTRKEIPGAEVLDLDQMISETLNIIKMPLPEFIDIDVKLNAKGSKVFALKTEIQQALLNIVLNSKDAIIEKMKKGLLNSQGKIIVETRIREISTEEAEVFKVKPGKYACVRVIDNGIGMDEKTKVRVFEPFFTTKQPEIGTGLGMPTVFGIVVSHGGFITLDSKLGEGTTVEICLPVYEKEAPKLETEKTKVEEQKKNIMLISENRELKNEVRRVLEGIGFDVIFADDRVSAFKILSENSDKISFVLIDSKTPRLHLREVIAELKIVKPDIRVVLLYSTPESVGLENIEVIENPDELIKIFSSIKPTS</sequence>
<dbReference type="InterPro" id="IPR011006">
    <property type="entry name" value="CheY-like_superfamily"/>
</dbReference>
<dbReference type="Pfam" id="PF22309">
    <property type="entry name" value="HK-GC-Chemotax_sensor"/>
    <property type="match status" value="1"/>
</dbReference>
<feature type="transmembrane region" description="Helical" evidence="14">
    <location>
        <begin position="549"/>
        <end position="566"/>
    </location>
</feature>
<dbReference type="SUPFAM" id="SSF103190">
    <property type="entry name" value="Sensory domain-like"/>
    <property type="match status" value="1"/>
</dbReference>
<keyword evidence="14" id="KW-0472">Membrane</keyword>
<dbReference type="InterPro" id="IPR003594">
    <property type="entry name" value="HATPase_dom"/>
</dbReference>
<dbReference type="OrthoDB" id="9811889at2"/>
<dbReference type="PANTHER" id="PTHR43065:SF46">
    <property type="entry name" value="C4-DICARBOXYLATE TRANSPORT SENSOR PROTEIN DCTB"/>
    <property type="match status" value="1"/>
</dbReference>
<evidence type="ECO:0000259" key="17">
    <source>
        <dbReference type="PROSITE" id="PS50112"/>
    </source>
</evidence>
<feature type="transmembrane region" description="Helical" evidence="14">
    <location>
        <begin position="175"/>
        <end position="196"/>
    </location>
</feature>
<feature type="domain" description="Histidine kinase" evidence="15">
    <location>
        <begin position="728"/>
        <end position="963"/>
    </location>
</feature>
<dbReference type="Gene3D" id="3.30.565.10">
    <property type="entry name" value="Histidine kinase-like ATPase, C-terminal domain"/>
    <property type="match status" value="1"/>
</dbReference>
<keyword evidence="11 14" id="KW-1133">Transmembrane helix</keyword>
<evidence type="ECO:0000256" key="1">
    <source>
        <dbReference type="ARBA" id="ARBA00000085"/>
    </source>
</evidence>
<keyword evidence="5 13" id="KW-0597">Phosphoprotein</keyword>
<evidence type="ECO:0000313" key="19">
    <source>
        <dbReference type="Proteomes" id="UP000320623"/>
    </source>
</evidence>
<evidence type="ECO:0000256" key="2">
    <source>
        <dbReference type="ARBA" id="ARBA00004651"/>
    </source>
</evidence>
<keyword evidence="10" id="KW-0067">ATP-binding</keyword>
<feature type="domain" description="Response regulatory" evidence="16">
    <location>
        <begin position="982"/>
        <end position="1092"/>
    </location>
</feature>
<keyword evidence="9" id="KW-0418">Kinase</keyword>
<feature type="transmembrane region" description="Helical" evidence="14">
    <location>
        <begin position="44"/>
        <end position="65"/>
    </location>
</feature>
<dbReference type="InterPro" id="IPR054513">
    <property type="entry name" value="Dret_0059-like_sensor"/>
</dbReference>
<evidence type="ECO:0000256" key="5">
    <source>
        <dbReference type="ARBA" id="ARBA00022553"/>
    </source>
</evidence>
<evidence type="ECO:0000256" key="8">
    <source>
        <dbReference type="ARBA" id="ARBA00022741"/>
    </source>
</evidence>
<dbReference type="Gene3D" id="1.10.287.130">
    <property type="match status" value="1"/>
</dbReference>
<dbReference type="InterPro" id="IPR013655">
    <property type="entry name" value="PAS_fold_3"/>
</dbReference>
<keyword evidence="19" id="KW-1185">Reference proteome</keyword>
<keyword evidence="8" id="KW-0547">Nucleotide-binding</keyword>
<dbReference type="PROSITE" id="PS50109">
    <property type="entry name" value="HIS_KIN"/>
    <property type="match status" value="1"/>
</dbReference>
<evidence type="ECO:0000256" key="11">
    <source>
        <dbReference type="ARBA" id="ARBA00022989"/>
    </source>
</evidence>
<organism evidence="18 19">
    <name type="scientific">Candidatus Thermokryptus mobilis</name>
    <dbReference type="NCBI Taxonomy" id="1643428"/>
    <lineage>
        <taxon>Bacteria</taxon>
        <taxon>Pseudomonadati</taxon>
        <taxon>Candidatus Kryptoniota</taxon>
        <taxon>Candidatus Thermokryptus</taxon>
    </lineage>
</organism>
<evidence type="ECO:0000256" key="4">
    <source>
        <dbReference type="ARBA" id="ARBA00022475"/>
    </source>
</evidence>
<evidence type="ECO:0000259" key="16">
    <source>
        <dbReference type="PROSITE" id="PS50110"/>
    </source>
</evidence>
<protein>
    <recommendedName>
        <fullName evidence="3">histidine kinase</fullName>
        <ecNumber evidence="3">2.7.13.3</ecNumber>
    </recommendedName>
</protein>
<dbReference type="Pfam" id="PF08447">
    <property type="entry name" value="PAS_3"/>
    <property type="match status" value="1"/>
</dbReference>
<evidence type="ECO:0000256" key="7">
    <source>
        <dbReference type="ARBA" id="ARBA00022692"/>
    </source>
</evidence>
<dbReference type="Gene3D" id="3.30.450.20">
    <property type="entry name" value="PAS domain"/>
    <property type="match status" value="2"/>
</dbReference>
<dbReference type="EMBL" id="FAOO01000001">
    <property type="protein sequence ID" value="CUU00611.1"/>
    <property type="molecule type" value="Genomic_DNA"/>
</dbReference>
<dbReference type="SMART" id="SM00091">
    <property type="entry name" value="PAS"/>
    <property type="match status" value="1"/>
</dbReference>
<feature type="transmembrane region" description="Helical" evidence="14">
    <location>
        <begin position="142"/>
        <end position="163"/>
    </location>
</feature>
<evidence type="ECO:0000313" key="18">
    <source>
        <dbReference type="EMBL" id="CUU00611.1"/>
    </source>
</evidence>
<dbReference type="SUPFAM" id="SSF47384">
    <property type="entry name" value="Homodimeric domain of signal transducing histidine kinase"/>
    <property type="match status" value="1"/>
</dbReference>
<feature type="modified residue" description="4-aspartylphosphate" evidence="13">
    <location>
        <position position="1033"/>
    </location>
</feature>
<dbReference type="InterPro" id="IPR005467">
    <property type="entry name" value="His_kinase_dom"/>
</dbReference>
<feature type="transmembrane region" description="Helical" evidence="14">
    <location>
        <begin position="109"/>
        <end position="130"/>
    </location>
</feature>
<feature type="transmembrane region" description="Helical" evidence="14">
    <location>
        <begin position="208"/>
        <end position="228"/>
    </location>
</feature>
<feature type="domain" description="PAS" evidence="17">
    <location>
        <begin position="592"/>
        <end position="661"/>
    </location>
</feature>
<evidence type="ECO:0000256" key="10">
    <source>
        <dbReference type="ARBA" id="ARBA00022840"/>
    </source>
</evidence>
<feature type="transmembrane region" description="Helical" evidence="14">
    <location>
        <begin position="12"/>
        <end position="32"/>
    </location>
</feature>
<proteinExistence type="predicted"/>
<dbReference type="PRINTS" id="PR00344">
    <property type="entry name" value="BCTRLSENSOR"/>
</dbReference>
<keyword evidence="6" id="KW-0808">Transferase</keyword>
<dbReference type="SMART" id="SM00388">
    <property type="entry name" value="HisKA"/>
    <property type="match status" value="1"/>
</dbReference>
<dbReference type="AlphaFoldDB" id="A0A0S4MQG0"/>
<keyword evidence="12" id="KW-0902">Two-component regulatory system</keyword>
<dbReference type="InterPro" id="IPR000014">
    <property type="entry name" value="PAS"/>
</dbReference>
<dbReference type="STRING" id="1643428.GCA_001442855_00023"/>
<comment type="catalytic activity">
    <reaction evidence="1">
        <text>ATP + protein L-histidine = ADP + protein N-phospho-L-histidine.</text>
        <dbReference type="EC" id="2.7.13.3"/>
    </reaction>
</comment>
<dbReference type="PROSITE" id="PS50110">
    <property type="entry name" value="RESPONSE_REGULATORY"/>
    <property type="match status" value="1"/>
</dbReference>